<dbReference type="InterPro" id="IPR049052">
    <property type="entry name" value="nSTAND1"/>
</dbReference>
<accession>A0A1I0BGH2</accession>
<reference evidence="4" key="1">
    <citation type="submission" date="2016-10" db="EMBL/GenBank/DDBJ databases">
        <authorList>
            <person name="Varghese N."/>
            <person name="Submissions S."/>
        </authorList>
    </citation>
    <scope>NUCLEOTIDE SEQUENCE [LARGE SCALE GENOMIC DNA]</scope>
    <source>
        <strain evidence="4">DSM 44209</strain>
    </source>
</reference>
<evidence type="ECO:0000256" key="1">
    <source>
        <dbReference type="SAM" id="MobiDB-lite"/>
    </source>
</evidence>
<dbReference type="InterPro" id="IPR009003">
    <property type="entry name" value="Peptidase_S1_PA"/>
</dbReference>
<dbReference type="Gene3D" id="2.40.10.120">
    <property type="match status" value="1"/>
</dbReference>
<evidence type="ECO:0000313" key="4">
    <source>
        <dbReference type="Proteomes" id="UP000198507"/>
    </source>
</evidence>
<dbReference type="InterPro" id="IPR015943">
    <property type="entry name" value="WD40/YVTN_repeat-like_dom_sf"/>
</dbReference>
<name>A0A1I0BGH2_9ACTN</name>
<dbReference type="InterPro" id="IPR001680">
    <property type="entry name" value="WD40_rpt"/>
</dbReference>
<dbReference type="EMBL" id="FOIE01000002">
    <property type="protein sequence ID" value="SET06056.1"/>
    <property type="molecule type" value="Genomic_DNA"/>
</dbReference>
<dbReference type="Proteomes" id="UP000198507">
    <property type="component" value="Unassembled WGS sequence"/>
</dbReference>
<dbReference type="Pfam" id="PF20703">
    <property type="entry name" value="nSTAND1"/>
    <property type="match status" value="1"/>
</dbReference>
<evidence type="ECO:0000313" key="3">
    <source>
        <dbReference type="EMBL" id="SET06056.1"/>
    </source>
</evidence>
<dbReference type="InterPro" id="IPR011659">
    <property type="entry name" value="WD40"/>
</dbReference>
<organism evidence="3 4">
    <name type="scientific">Geodermatophilus poikilotrophus</name>
    <dbReference type="NCBI Taxonomy" id="1333667"/>
    <lineage>
        <taxon>Bacteria</taxon>
        <taxon>Bacillati</taxon>
        <taxon>Actinomycetota</taxon>
        <taxon>Actinomycetes</taxon>
        <taxon>Geodermatophilales</taxon>
        <taxon>Geodermatophilaceae</taxon>
        <taxon>Geodermatophilus</taxon>
    </lineage>
</organism>
<dbReference type="SMART" id="SM00320">
    <property type="entry name" value="WD40"/>
    <property type="match status" value="6"/>
</dbReference>
<gene>
    <name evidence="3" type="ORF">SAMN04488546_1282</name>
</gene>
<dbReference type="PANTHER" id="PTHR47197:SF3">
    <property type="entry name" value="DIHYDRO-HEME D1 DEHYDROGENASE"/>
    <property type="match status" value="1"/>
</dbReference>
<dbReference type="Pfam" id="PF07676">
    <property type="entry name" value="PD40"/>
    <property type="match status" value="1"/>
</dbReference>
<dbReference type="Gene3D" id="2.130.10.10">
    <property type="entry name" value="YVTN repeat-like/Quinoprotein amine dehydrogenase"/>
    <property type="match status" value="4"/>
</dbReference>
<proteinExistence type="predicted"/>
<sequence length="1378" mass="146520">MTSAEVPAPAPGAVRPAGVPREINAALARVRARNGAVVGSAFLVDSDHVVTCAHVVTSALGRRTQERPGEDDLVQVDFPLQAPGQVTQARVEVWCPVAPDDSGDVAVLSLVGPGPAGLSPVRLVAADELWGHHFRTFGFPRKHDHGVWATGVLRGAQAAGWVQMDGSASGYPVESGFSGGAVWDDELAGIVGMTVAADAQDHLRAAYLIPAGVLVQAWPVLAERAIAASPYRGLYPFRTQDAAVFFGREDLTARLVREVGRSPLVAVVGPSGSGKSSVVFAGLVPALLQEEGWVSATMRPSQASSPLHALAGALLPLLEPEQSETQRLVLTDPLAQLLSKGGLADVVTRVLARARAAHLLVVVDQFEEVFTRPPEAVGQFVQALVSVLPFQQDKRSRQLSIVLTMRADFLGEALRYPAMADALEGAVTTIGQMGRSQLRAVIEKPLPAGARYEPGLVERILDDVGEEPGSLPLLQFALTLLWDRQDRGVLTHAAYDELGRVDGALAAYAERVYRDELMPDEQEQARRLLGQLVRPTDVGVPVRRVARRDEMTDAQWELGQRLAATRLVVADRDPAGTESVELVHEALIGGWSRLHEWVDDDLAFRTWQEQLRTAMAGWEKVGRDPGGLLRGAPLAEAERWREERGEDLTDAEKHFITASCVQRGRGVRRLRITVAGLAALLVVSLVLGVVAFRASQRSEWQAEQAGSRSLVTHAEELAPHEPDTALLLAGAAHEMAPTPESRMLVTRLASERSGVDRLLGTDLGSVRGAVFSPADGSLVLLWDDAEVAFWDLQRGERAGSALEAPDGVGEAALSPDGDTVAFSSRNGDALWVWDRTTGALETAAASPEAYLTGITLSPDGRHIGTCGERGIDLWTRTPLQLHSSVDVRQVTEVEGGSCSVNFAPGGRLVYADGGEIVTWDVIGRREVARDRPALPVPGPGLPETGHLAIAPHGHSALYSNGSTWAWWDVDDRVVLTGEELRVDPSSVVASFSADGRRALLVSGIGAVVLVDMVERTSIGAVPSYGAGVGSLSPDGSTIVSPAGGGVLALCRVGGATGLPVTYVDQVVVRPSEVPEHGARTPAEGVVVHDMEGMTVTATSRDLTSTEPRPSAVTDDGRRLATTRGHPDQVDVVDLSAGAHEVVQLSPPHRGPVEFLAFDASGRFLTSADPSEVVIWDLDSRSRIGGVPSLDDGIQALALQRDGKRVAVAHLSGRAASYDAAGNLVRELPTADAELVQFSPDGRLLAVGGQRELSIWDTSSGRRLSRSVPTGGGSPVATFSADGRYLAASVIEGGTSVVRIWRVPDLEVVGSVSPYTGAWDFAFSPDGSALVVATDGAVFVETFDPSSAVSRICGMVERRLGEEEWREYAPGFEYNDPCE</sequence>
<dbReference type="InterPro" id="IPR051200">
    <property type="entry name" value="Host-pathogen_enzymatic-act"/>
</dbReference>
<feature type="compositionally biased region" description="Polar residues" evidence="1">
    <location>
        <begin position="1097"/>
        <end position="1107"/>
    </location>
</feature>
<feature type="domain" description="Novel STAND NTPase 1" evidence="2">
    <location>
        <begin position="230"/>
        <end position="625"/>
    </location>
</feature>
<dbReference type="SUPFAM" id="SSF52540">
    <property type="entry name" value="P-loop containing nucleoside triphosphate hydrolases"/>
    <property type="match status" value="1"/>
</dbReference>
<dbReference type="InterPro" id="IPR027417">
    <property type="entry name" value="P-loop_NTPase"/>
</dbReference>
<dbReference type="SUPFAM" id="SSF82171">
    <property type="entry name" value="DPP6 N-terminal domain-like"/>
    <property type="match status" value="1"/>
</dbReference>
<dbReference type="SUPFAM" id="SSF69322">
    <property type="entry name" value="Tricorn protease domain 2"/>
    <property type="match status" value="1"/>
</dbReference>
<protein>
    <submittedName>
        <fullName evidence="3">WD40 repeat</fullName>
    </submittedName>
</protein>
<dbReference type="SUPFAM" id="SSF50494">
    <property type="entry name" value="Trypsin-like serine proteases"/>
    <property type="match status" value="1"/>
</dbReference>
<keyword evidence="4" id="KW-1185">Reference proteome</keyword>
<dbReference type="PANTHER" id="PTHR47197">
    <property type="entry name" value="PROTEIN NIRF"/>
    <property type="match status" value="1"/>
</dbReference>
<dbReference type="Pfam" id="PF13365">
    <property type="entry name" value="Trypsin_2"/>
    <property type="match status" value="1"/>
</dbReference>
<feature type="region of interest" description="Disordered" evidence="1">
    <location>
        <begin position="1097"/>
        <end position="1117"/>
    </location>
</feature>
<evidence type="ECO:0000259" key="2">
    <source>
        <dbReference type="Pfam" id="PF20703"/>
    </source>
</evidence>